<organism evidence="1 2">
    <name type="scientific">Tothia fuscella</name>
    <dbReference type="NCBI Taxonomy" id="1048955"/>
    <lineage>
        <taxon>Eukaryota</taxon>
        <taxon>Fungi</taxon>
        <taxon>Dikarya</taxon>
        <taxon>Ascomycota</taxon>
        <taxon>Pezizomycotina</taxon>
        <taxon>Dothideomycetes</taxon>
        <taxon>Pleosporomycetidae</taxon>
        <taxon>Venturiales</taxon>
        <taxon>Cylindrosympodiaceae</taxon>
        <taxon>Tothia</taxon>
    </lineage>
</organism>
<evidence type="ECO:0000313" key="2">
    <source>
        <dbReference type="Proteomes" id="UP000800235"/>
    </source>
</evidence>
<dbReference type="Proteomes" id="UP000800235">
    <property type="component" value="Unassembled WGS sequence"/>
</dbReference>
<protein>
    <submittedName>
        <fullName evidence="1">Uncharacterized protein</fullName>
    </submittedName>
</protein>
<proteinExistence type="predicted"/>
<keyword evidence="2" id="KW-1185">Reference proteome</keyword>
<sequence length="228" mass="26010">MAQHGIGFLGEVIAPVLPIAKPFTPEPDHQEHIYGPGFVITTASKEGYRSEGAALDAEKIDTNEKRRKVRAKIQFFRYNEITQPGMRAFSNLNVQTESFEFSSKHVQEYKTWAKTFQNRMCGLPADEFSDPSKWGWFPRFVLFEGNMEDYKTWLHNLRREYHILRLSVNNNGVSSPPSTVNQNKATQIKQTYNNGKAALTSLLTQQIRRLNDGVHGPTACNTKPKSIY</sequence>
<reference evidence="1" key="1">
    <citation type="journal article" date="2020" name="Stud. Mycol.">
        <title>101 Dothideomycetes genomes: a test case for predicting lifestyles and emergence of pathogens.</title>
        <authorList>
            <person name="Haridas S."/>
            <person name="Albert R."/>
            <person name="Binder M."/>
            <person name="Bloem J."/>
            <person name="Labutti K."/>
            <person name="Salamov A."/>
            <person name="Andreopoulos B."/>
            <person name="Baker S."/>
            <person name="Barry K."/>
            <person name="Bills G."/>
            <person name="Bluhm B."/>
            <person name="Cannon C."/>
            <person name="Castanera R."/>
            <person name="Culley D."/>
            <person name="Daum C."/>
            <person name="Ezra D."/>
            <person name="Gonzalez J."/>
            <person name="Henrissat B."/>
            <person name="Kuo A."/>
            <person name="Liang C."/>
            <person name="Lipzen A."/>
            <person name="Lutzoni F."/>
            <person name="Magnuson J."/>
            <person name="Mondo S."/>
            <person name="Nolan M."/>
            <person name="Ohm R."/>
            <person name="Pangilinan J."/>
            <person name="Park H.-J."/>
            <person name="Ramirez L."/>
            <person name="Alfaro M."/>
            <person name="Sun H."/>
            <person name="Tritt A."/>
            <person name="Yoshinaga Y."/>
            <person name="Zwiers L.-H."/>
            <person name="Turgeon B."/>
            <person name="Goodwin S."/>
            <person name="Spatafora J."/>
            <person name="Crous P."/>
            <person name="Grigoriev I."/>
        </authorList>
    </citation>
    <scope>NUCLEOTIDE SEQUENCE</scope>
    <source>
        <strain evidence="1">CBS 130266</strain>
    </source>
</reference>
<accession>A0A9P4NH98</accession>
<name>A0A9P4NH98_9PEZI</name>
<comment type="caution">
    <text evidence="1">The sequence shown here is derived from an EMBL/GenBank/DDBJ whole genome shotgun (WGS) entry which is preliminary data.</text>
</comment>
<gene>
    <name evidence="1" type="ORF">EJ08DRAFT_738104</name>
</gene>
<evidence type="ECO:0000313" key="1">
    <source>
        <dbReference type="EMBL" id="KAF2421793.1"/>
    </source>
</evidence>
<dbReference type="AlphaFoldDB" id="A0A9P4NH98"/>
<dbReference type="EMBL" id="MU007096">
    <property type="protein sequence ID" value="KAF2421793.1"/>
    <property type="molecule type" value="Genomic_DNA"/>
</dbReference>